<accession>A0AAV3PZX9</accession>
<reference evidence="1 2" key="1">
    <citation type="submission" date="2024-01" db="EMBL/GenBank/DDBJ databases">
        <title>The complete chloroplast genome sequence of Lithospermum erythrorhizon: insights into the phylogenetic relationship among Boraginaceae species and the maternal lineages of purple gromwells.</title>
        <authorList>
            <person name="Okada T."/>
            <person name="Watanabe K."/>
        </authorList>
    </citation>
    <scope>NUCLEOTIDE SEQUENCE [LARGE SCALE GENOMIC DNA]</scope>
</reference>
<keyword evidence="2" id="KW-1185">Reference proteome</keyword>
<dbReference type="AlphaFoldDB" id="A0AAV3PZX9"/>
<protein>
    <submittedName>
        <fullName evidence="1">Uncharacterized protein</fullName>
    </submittedName>
</protein>
<comment type="caution">
    <text evidence="1">The sequence shown here is derived from an EMBL/GenBank/DDBJ whole genome shotgun (WGS) entry which is preliminary data.</text>
</comment>
<organism evidence="1 2">
    <name type="scientific">Lithospermum erythrorhizon</name>
    <name type="common">Purple gromwell</name>
    <name type="synonym">Lithospermum officinale var. erythrorhizon</name>
    <dbReference type="NCBI Taxonomy" id="34254"/>
    <lineage>
        <taxon>Eukaryota</taxon>
        <taxon>Viridiplantae</taxon>
        <taxon>Streptophyta</taxon>
        <taxon>Embryophyta</taxon>
        <taxon>Tracheophyta</taxon>
        <taxon>Spermatophyta</taxon>
        <taxon>Magnoliopsida</taxon>
        <taxon>eudicotyledons</taxon>
        <taxon>Gunneridae</taxon>
        <taxon>Pentapetalae</taxon>
        <taxon>asterids</taxon>
        <taxon>lamiids</taxon>
        <taxon>Boraginales</taxon>
        <taxon>Boraginaceae</taxon>
        <taxon>Boraginoideae</taxon>
        <taxon>Lithospermeae</taxon>
        <taxon>Lithospermum</taxon>
    </lineage>
</organism>
<name>A0AAV3PZX9_LITER</name>
<evidence type="ECO:0000313" key="2">
    <source>
        <dbReference type="Proteomes" id="UP001454036"/>
    </source>
</evidence>
<evidence type="ECO:0000313" key="1">
    <source>
        <dbReference type="EMBL" id="GAA0157334.1"/>
    </source>
</evidence>
<dbReference type="EMBL" id="BAABME010003082">
    <property type="protein sequence ID" value="GAA0157334.1"/>
    <property type="molecule type" value="Genomic_DNA"/>
</dbReference>
<proteinExistence type="predicted"/>
<sequence>MSPPAAPNHADLISSLSSQGAKFFNLHGVTLQSYKDLLSSYEAASGSSSRVGQLKRQLRVLKKEKSCEEGALQCHLKNLERDAEVKKRDILHVDRDEMFQTHDRLLDQLSERQCQAQVMEITLEDRTIQVVQAKLEEAELEVPASLWDEVRDDVSSPNPS</sequence>
<gene>
    <name evidence="1" type="ORF">LIER_14622</name>
</gene>
<dbReference type="Proteomes" id="UP001454036">
    <property type="component" value="Unassembled WGS sequence"/>
</dbReference>